<dbReference type="InterPro" id="IPR001584">
    <property type="entry name" value="Integrase_cat-core"/>
</dbReference>
<dbReference type="PROSITE" id="PS50994">
    <property type="entry name" value="INTEGRASE"/>
    <property type="match status" value="1"/>
</dbReference>
<accession>A0A2I0L825</accession>
<dbReference type="Proteomes" id="UP000233551">
    <property type="component" value="Unassembled WGS sequence"/>
</dbReference>
<dbReference type="SUPFAM" id="SSF53098">
    <property type="entry name" value="Ribonuclease H-like"/>
    <property type="match status" value="1"/>
</dbReference>
<dbReference type="InterPro" id="IPR012337">
    <property type="entry name" value="RNaseH-like_sf"/>
</dbReference>
<gene>
    <name evidence="2" type="ORF">CRG98_002848</name>
</gene>
<sequence length="144" mass="16711">MDFVLGLARTQRGNDSIYVVVDRFSKMAHFIPCKKTTDVVRVAQLYFREVYRLHGLPVSIVSDRDTRFLSHFWRSLWKMVNTQLNFSTVYHPQTNGQTEVVNRSLGNLLRGLVEEHVKSWDQKLSQAEFVHNHAVNRSTGCSPF</sequence>
<dbReference type="PANTHER" id="PTHR35046">
    <property type="entry name" value="ZINC KNUCKLE (CCHC-TYPE) FAMILY PROTEIN"/>
    <property type="match status" value="1"/>
</dbReference>
<dbReference type="STRING" id="22663.A0A2I0L825"/>
<organism evidence="2 3">
    <name type="scientific">Punica granatum</name>
    <name type="common">Pomegranate</name>
    <dbReference type="NCBI Taxonomy" id="22663"/>
    <lineage>
        <taxon>Eukaryota</taxon>
        <taxon>Viridiplantae</taxon>
        <taxon>Streptophyta</taxon>
        <taxon>Embryophyta</taxon>
        <taxon>Tracheophyta</taxon>
        <taxon>Spermatophyta</taxon>
        <taxon>Magnoliopsida</taxon>
        <taxon>eudicotyledons</taxon>
        <taxon>Gunneridae</taxon>
        <taxon>Pentapetalae</taxon>
        <taxon>rosids</taxon>
        <taxon>malvids</taxon>
        <taxon>Myrtales</taxon>
        <taxon>Lythraceae</taxon>
        <taxon>Punica</taxon>
    </lineage>
</organism>
<protein>
    <recommendedName>
        <fullName evidence="1">Integrase catalytic domain-containing protein</fullName>
    </recommendedName>
</protein>
<dbReference type="InterPro" id="IPR036397">
    <property type="entry name" value="RNaseH_sf"/>
</dbReference>
<dbReference type="AlphaFoldDB" id="A0A2I0L825"/>
<dbReference type="GO" id="GO:0003676">
    <property type="term" value="F:nucleic acid binding"/>
    <property type="evidence" value="ECO:0007669"/>
    <property type="project" value="InterPro"/>
</dbReference>
<dbReference type="Gene3D" id="3.30.420.10">
    <property type="entry name" value="Ribonuclease H-like superfamily/Ribonuclease H"/>
    <property type="match status" value="1"/>
</dbReference>
<dbReference type="GO" id="GO:0015074">
    <property type="term" value="P:DNA integration"/>
    <property type="evidence" value="ECO:0007669"/>
    <property type="project" value="InterPro"/>
</dbReference>
<reference evidence="2 3" key="1">
    <citation type="submission" date="2017-11" db="EMBL/GenBank/DDBJ databases">
        <title>De-novo sequencing of pomegranate (Punica granatum L.) genome.</title>
        <authorList>
            <person name="Akparov Z."/>
            <person name="Amiraslanov A."/>
            <person name="Hajiyeva S."/>
            <person name="Abbasov M."/>
            <person name="Kaur K."/>
            <person name="Hamwieh A."/>
            <person name="Solovyev V."/>
            <person name="Salamov A."/>
            <person name="Braich B."/>
            <person name="Kosarev P."/>
            <person name="Mahmoud A."/>
            <person name="Hajiyev E."/>
            <person name="Babayeva S."/>
            <person name="Izzatullayeva V."/>
            <person name="Mammadov A."/>
            <person name="Mammadov A."/>
            <person name="Sharifova S."/>
            <person name="Ojaghi J."/>
            <person name="Eynullazada K."/>
            <person name="Bayramov B."/>
            <person name="Abdulazimova A."/>
            <person name="Shahmuradov I."/>
        </authorList>
    </citation>
    <scope>NUCLEOTIDE SEQUENCE [LARGE SCALE GENOMIC DNA]</scope>
    <source>
        <strain evidence="3">cv. AG2017</strain>
        <tissue evidence="2">Leaf</tissue>
    </source>
</reference>
<dbReference type="EMBL" id="PGOL01000108">
    <property type="protein sequence ID" value="PKI76862.1"/>
    <property type="molecule type" value="Genomic_DNA"/>
</dbReference>
<comment type="caution">
    <text evidence="2">The sequence shown here is derived from an EMBL/GenBank/DDBJ whole genome shotgun (WGS) entry which is preliminary data.</text>
</comment>
<feature type="domain" description="Integrase catalytic" evidence="1">
    <location>
        <begin position="1"/>
        <end position="144"/>
    </location>
</feature>
<proteinExistence type="predicted"/>
<keyword evidence="3" id="KW-1185">Reference proteome</keyword>
<evidence type="ECO:0000313" key="2">
    <source>
        <dbReference type="EMBL" id="PKI76862.1"/>
    </source>
</evidence>
<name>A0A2I0L825_PUNGR</name>
<evidence type="ECO:0000259" key="1">
    <source>
        <dbReference type="PROSITE" id="PS50994"/>
    </source>
</evidence>
<dbReference type="PANTHER" id="PTHR35046:SF18">
    <property type="entry name" value="RNA-DIRECTED DNA POLYMERASE"/>
    <property type="match status" value="1"/>
</dbReference>
<evidence type="ECO:0000313" key="3">
    <source>
        <dbReference type="Proteomes" id="UP000233551"/>
    </source>
</evidence>